<sequence>MQESSKVSLSAFERQLVTDANWILTKNRIIEKVYLLFGNLSELYKVEPLLQKLPAEALLSSPKIAKGENYEGLPYVMLDYPRCFGKEDTLAIRTFFWWGNFFSITLQLKGNYLKEYASVIQQNITTTADEELWINTADEEWMHHFRSDNMIRTTEHQQSISDKKILKLAVQCKLEEWDNAETKLTNSFQRLLDLLQEH</sequence>
<dbReference type="EMBL" id="CP060007">
    <property type="protein sequence ID" value="QNA45197.1"/>
    <property type="molecule type" value="Genomic_DNA"/>
</dbReference>
<dbReference type="KEGG" id="lacs:H4075_03065"/>
<dbReference type="RefSeq" id="WP_182804044.1">
    <property type="nucleotide sequence ID" value="NZ_CP060007.1"/>
</dbReference>
<proteinExistence type="predicted"/>
<name>A0A7G5XI94_9BACT</name>
<evidence type="ECO:0000313" key="1">
    <source>
        <dbReference type="EMBL" id="QNA45197.1"/>
    </source>
</evidence>
<protein>
    <recommendedName>
        <fullName evidence="3">DUF4268 domain-containing protein</fullName>
    </recommendedName>
</protein>
<dbReference type="AlphaFoldDB" id="A0A7G5XI94"/>
<evidence type="ECO:0008006" key="3">
    <source>
        <dbReference type="Google" id="ProtNLM"/>
    </source>
</evidence>
<gene>
    <name evidence="1" type="ORF">H4075_03065</name>
</gene>
<reference evidence="2" key="1">
    <citation type="submission" date="2020-08" db="EMBL/GenBank/DDBJ databases">
        <title>Lacibacter sp. S13-6-6 genome sequencing.</title>
        <authorList>
            <person name="Jin L."/>
        </authorList>
    </citation>
    <scope>NUCLEOTIDE SEQUENCE [LARGE SCALE GENOMIC DNA]</scope>
    <source>
        <strain evidence="2">S13-6-6</strain>
    </source>
</reference>
<keyword evidence="2" id="KW-1185">Reference proteome</keyword>
<organism evidence="1 2">
    <name type="scientific">Lacibacter sediminis</name>
    <dbReference type="NCBI Taxonomy" id="2760713"/>
    <lineage>
        <taxon>Bacteria</taxon>
        <taxon>Pseudomonadati</taxon>
        <taxon>Bacteroidota</taxon>
        <taxon>Chitinophagia</taxon>
        <taxon>Chitinophagales</taxon>
        <taxon>Chitinophagaceae</taxon>
        <taxon>Lacibacter</taxon>
    </lineage>
</organism>
<evidence type="ECO:0000313" key="2">
    <source>
        <dbReference type="Proteomes" id="UP000515344"/>
    </source>
</evidence>
<accession>A0A7G5XI94</accession>
<dbReference type="Proteomes" id="UP000515344">
    <property type="component" value="Chromosome"/>
</dbReference>